<sequence>MRTADFSPASRKSLVPRWGRLALIAIGLVYLVLLVALPLGNIFLQAFGEGLGSYWQAVSTREALHAIGLTLLIALVAVPVNTFFGLVIAWVLARQQFVLKPLLLGVLDLPFAISPVVVGMMAIVLFSHTNGFLGPWLAAHDLKIIFALPSMILVTTFVTLPFVAREVLPVLLATGTDQEQAAETLGATPFQIFWRITLPEIRQALLYGVVLTNARALGEFGAVSVVSGKLINETQTLTLHIEQVYTEYQTTAAFACASLLALVALLTLVGGEWLRQSREQT</sequence>
<dbReference type="CDD" id="cd06261">
    <property type="entry name" value="TM_PBP2"/>
    <property type="match status" value="1"/>
</dbReference>
<comment type="subunit">
    <text evidence="2">The complex is composed of two ATP-binding proteins (CysA), two transmembrane proteins (CysT and CysW) and a solute-binding protein (CysP).</text>
</comment>
<feature type="transmembrane region" description="Helical" evidence="9">
    <location>
        <begin position="144"/>
        <end position="164"/>
    </location>
</feature>
<dbReference type="InterPro" id="IPR000515">
    <property type="entry name" value="MetI-like"/>
</dbReference>
<gene>
    <name evidence="11" type="primary">cysW</name>
    <name evidence="11" type="ORF">GKIL_1287</name>
</gene>
<comment type="subcellular location">
    <subcellularLocation>
        <location evidence="1">Membrane</location>
        <topology evidence="1">Multi-pass membrane protein</topology>
    </subcellularLocation>
</comment>
<proteinExistence type="predicted"/>
<dbReference type="OrthoDB" id="9774448at2"/>
<dbReference type="InterPro" id="IPR035906">
    <property type="entry name" value="MetI-like_sf"/>
</dbReference>
<reference evidence="11 12" key="1">
    <citation type="journal article" date="2013" name="PLoS ONE">
        <title>Cultivation and Complete Genome Sequencing of Gloeobacter kilaueensis sp. nov., from a Lava Cave in Kilauea Caldera, Hawai'i.</title>
        <authorList>
            <person name="Saw J.H."/>
            <person name="Schatz M."/>
            <person name="Brown M.V."/>
            <person name="Kunkel D.D."/>
            <person name="Foster J.S."/>
            <person name="Shick H."/>
            <person name="Christensen S."/>
            <person name="Hou S."/>
            <person name="Wan X."/>
            <person name="Donachie S.P."/>
        </authorList>
    </citation>
    <scope>NUCLEOTIDE SEQUENCE [LARGE SCALE GENOMIC DNA]</scope>
    <source>
        <strain evidence="12">JS</strain>
    </source>
</reference>
<keyword evidence="3" id="KW-0813">Transport</keyword>
<dbReference type="Gene3D" id="1.10.3720.10">
    <property type="entry name" value="MetI-like"/>
    <property type="match status" value="1"/>
</dbReference>
<evidence type="ECO:0000256" key="5">
    <source>
        <dbReference type="ARBA" id="ARBA00022989"/>
    </source>
</evidence>
<evidence type="ECO:0000313" key="12">
    <source>
        <dbReference type="Proteomes" id="UP000017396"/>
    </source>
</evidence>
<dbReference type="eggNOG" id="COG4208">
    <property type="taxonomic scope" value="Bacteria"/>
</dbReference>
<dbReference type="SUPFAM" id="SSF161098">
    <property type="entry name" value="MetI-like"/>
    <property type="match status" value="1"/>
</dbReference>
<keyword evidence="4 9" id="KW-0812">Transmembrane</keyword>
<evidence type="ECO:0000256" key="9">
    <source>
        <dbReference type="SAM" id="Phobius"/>
    </source>
</evidence>
<feature type="transmembrane region" description="Helical" evidence="9">
    <location>
        <begin position="64"/>
        <end position="90"/>
    </location>
</feature>
<dbReference type="PROSITE" id="PS50928">
    <property type="entry name" value="ABC_TM1"/>
    <property type="match status" value="1"/>
</dbReference>
<evidence type="ECO:0000313" key="11">
    <source>
        <dbReference type="EMBL" id="AGY57533.1"/>
    </source>
</evidence>
<keyword evidence="7 9" id="KW-0472">Membrane</keyword>
<dbReference type="STRING" id="1183438.GKIL_1287"/>
<evidence type="ECO:0000256" key="1">
    <source>
        <dbReference type="ARBA" id="ARBA00004141"/>
    </source>
</evidence>
<evidence type="ECO:0000256" key="6">
    <source>
        <dbReference type="ARBA" id="ARBA00023032"/>
    </source>
</evidence>
<dbReference type="GO" id="GO:0005886">
    <property type="term" value="C:plasma membrane"/>
    <property type="evidence" value="ECO:0007669"/>
    <property type="project" value="InterPro"/>
</dbReference>
<dbReference type="KEGG" id="glj:GKIL_1287"/>
<keyword evidence="12" id="KW-1185">Reference proteome</keyword>
<feature type="transmembrane region" description="Helical" evidence="9">
    <location>
        <begin position="21"/>
        <end position="44"/>
    </location>
</feature>
<feature type="transmembrane region" description="Helical" evidence="9">
    <location>
        <begin position="251"/>
        <end position="274"/>
    </location>
</feature>
<evidence type="ECO:0000256" key="8">
    <source>
        <dbReference type="ARBA" id="ARBA00025323"/>
    </source>
</evidence>
<name>U5QF82_GLOK1</name>
<keyword evidence="6" id="KW-0764">Sulfate transport</keyword>
<dbReference type="InterPro" id="IPR011866">
    <property type="entry name" value="CysW_permease"/>
</dbReference>
<dbReference type="EMBL" id="CP003587">
    <property type="protein sequence ID" value="AGY57533.1"/>
    <property type="molecule type" value="Genomic_DNA"/>
</dbReference>
<evidence type="ECO:0000256" key="4">
    <source>
        <dbReference type="ARBA" id="ARBA00022692"/>
    </source>
</evidence>
<evidence type="ECO:0000256" key="2">
    <source>
        <dbReference type="ARBA" id="ARBA00011779"/>
    </source>
</evidence>
<dbReference type="NCBIfam" id="TIGR02140">
    <property type="entry name" value="permease_CysW"/>
    <property type="match status" value="1"/>
</dbReference>
<dbReference type="PANTHER" id="PTHR30406:SF1">
    <property type="entry name" value="SULFATE TRANSPORT SYSTEM PERMEASE PROTEIN CYSW"/>
    <property type="match status" value="1"/>
</dbReference>
<dbReference type="AlphaFoldDB" id="U5QF82"/>
<organism evidence="11 12">
    <name type="scientific">Gloeobacter kilaueensis (strain ATCC BAA-2537 / CCAP 1431/1 / ULC 316 / JS1)</name>
    <dbReference type="NCBI Taxonomy" id="1183438"/>
    <lineage>
        <taxon>Bacteria</taxon>
        <taxon>Bacillati</taxon>
        <taxon>Cyanobacteriota</taxon>
        <taxon>Cyanophyceae</taxon>
        <taxon>Gloeobacterales</taxon>
        <taxon>Gloeobacteraceae</taxon>
        <taxon>Gloeobacter</taxon>
    </lineage>
</organism>
<accession>U5QF82</accession>
<dbReference type="Proteomes" id="UP000017396">
    <property type="component" value="Chromosome"/>
</dbReference>
<feature type="transmembrane region" description="Helical" evidence="9">
    <location>
        <begin position="102"/>
        <end position="124"/>
    </location>
</feature>
<dbReference type="NCBIfam" id="TIGR00969">
    <property type="entry name" value="3a0106s02"/>
    <property type="match status" value="1"/>
</dbReference>
<protein>
    <submittedName>
        <fullName evidence="11">Sulfate/thiosulfate transporter permease subunit</fullName>
    </submittedName>
</protein>
<dbReference type="GO" id="GO:0015419">
    <property type="term" value="F:ABC-type sulfate transporter activity"/>
    <property type="evidence" value="ECO:0007669"/>
    <property type="project" value="InterPro"/>
</dbReference>
<dbReference type="Pfam" id="PF00528">
    <property type="entry name" value="BPD_transp_1"/>
    <property type="match status" value="1"/>
</dbReference>
<evidence type="ECO:0000256" key="3">
    <source>
        <dbReference type="ARBA" id="ARBA00022448"/>
    </source>
</evidence>
<dbReference type="RefSeq" id="WP_023172625.1">
    <property type="nucleotide sequence ID" value="NC_022600.1"/>
</dbReference>
<dbReference type="HOGENOM" id="CLU_016047_14_0_3"/>
<dbReference type="PATRIC" id="fig|1183438.3.peg.1268"/>
<feature type="domain" description="ABC transmembrane type-1" evidence="10">
    <location>
        <begin position="67"/>
        <end position="270"/>
    </location>
</feature>
<evidence type="ECO:0000259" key="10">
    <source>
        <dbReference type="PROSITE" id="PS50928"/>
    </source>
</evidence>
<comment type="function">
    <text evidence="8">Part of the ABC transporter complex CysAWTP (TC 3.A.1.6.1) involved in sulfate/thiosulfate import. Probably responsible for the translocation of the substrate across the membrane.</text>
</comment>
<evidence type="ECO:0000256" key="7">
    <source>
        <dbReference type="ARBA" id="ARBA00023136"/>
    </source>
</evidence>
<keyword evidence="5 9" id="KW-1133">Transmembrane helix</keyword>
<dbReference type="InterPro" id="IPR005667">
    <property type="entry name" value="Sulph_transpt2"/>
</dbReference>
<dbReference type="PANTHER" id="PTHR30406">
    <property type="entry name" value="SULFATE TRANSPORT SYSTEM PERMEASE PROTEIN"/>
    <property type="match status" value="1"/>
</dbReference>